<comment type="caution">
    <text evidence="1">The sequence shown here is derived from an EMBL/GenBank/DDBJ whole genome shotgun (WGS) entry which is preliminary data.</text>
</comment>
<accession>A0ABW0NLF0</accession>
<evidence type="ECO:0000313" key="2">
    <source>
        <dbReference type="Proteomes" id="UP001596039"/>
    </source>
</evidence>
<proteinExistence type="predicted"/>
<gene>
    <name evidence="1" type="ORF">ACFPJ4_03215</name>
</gene>
<keyword evidence="2" id="KW-1185">Reference proteome</keyword>
<reference evidence="2" key="1">
    <citation type="journal article" date="2019" name="Int. J. Syst. Evol. Microbiol.">
        <title>The Global Catalogue of Microorganisms (GCM) 10K type strain sequencing project: providing services to taxonomists for standard genome sequencing and annotation.</title>
        <authorList>
            <consortium name="The Broad Institute Genomics Platform"/>
            <consortium name="The Broad Institute Genome Sequencing Center for Infectious Disease"/>
            <person name="Wu L."/>
            <person name="Ma J."/>
        </authorList>
    </citation>
    <scope>NUCLEOTIDE SEQUENCE [LARGE SCALE GENOMIC DNA]</scope>
    <source>
        <strain evidence="2">CGMCC 4.6997</strain>
    </source>
</reference>
<dbReference type="GO" id="GO:0016301">
    <property type="term" value="F:kinase activity"/>
    <property type="evidence" value="ECO:0007669"/>
    <property type="project" value="UniProtKB-KW"/>
</dbReference>
<dbReference type="SUPFAM" id="SSF52540">
    <property type="entry name" value="P-loop containing nucleoside triphosphate hydrolases"/>
    <property type="match status" value="1"/>
</dbReference>
<keyword evidence="1" id="KW-0418">Kinase</keyword>
<dbReference type="EMBL" id="JBHSMG010000001">
    <property type="protein sequence ID" value="MFC5501246.1"/>
    <property type="molecule type" value="Genomic_DNA"/>
</dbReference>
<keyword evidence="1" id="KW-0808">Transferase</keyword>
<protein>
    <submittedName>
        <fullName evidence="1">Uridine kinase</fullName>
    </submittedName>
</protein>
<name>A0ABW0NLF0_9MICO</name>
<evidence type="ECO:0000313" key="1">
    <source>
        <dbReference type="EMBL" id="MFC5501246.1"/>
    </source>
</evidence>
<sequence length="219" mass="23897">MARWAPERRDTMRALADELLQHYSRGRVVVGVDGTSGADAGAFADDLATELRRAGHEVFRASMDDFQRPRAVRDARGADSAEGLYRDGYDDAGFRRVLLGPFRLAGSTGFSTALFDRERDVPFESAWETGPADAILVVDGPYLLRPELRGIWNFSVWLEAPGRAAAEPGAASPTSETRSPRELGAEQLYLRDAAPRTAASAIVDASDVDHPRRVFADSC</sequence>
<dbReference type="Gene3D" id="3.40.50.300">
    <property type="entry name" value="P-loop containing nucleotide triphosphate hydrolases"/>
    <property type="match status" value="1"/>
</dbReference>
<dbReference type="RefSeq" id="WP_386738845.1">
    <property type="nucleotide sequence ID" value="NZ_JBHSMG010000001.1"/>
</dbReference>
<organism evidence="1 2">
    <name type="scientific">Lysinimonas soli</name>
    <dbReference type="NCBI Taxonomy" id="1074233"/>
    <lineage>
        <taxon>Bacteria</taxon>
        <taxon>Bacillati</taxon>
        <taxon>Actinomycetota</taxon>
        <taxon>Actinomycetes</taxon>
        <taxon>Micrococcales</taxon>
        <taxon>Microbacteriaceae</taxon>
        <taxon>Lysinimonas</taxon>
    </lineage>
</organism>
<dbReference type="InterPro" id="IPR027417">
    <property type="entry name" value="P-loop_NTPase"/>
</dbReference>
<dbReference type="Proteomes" id="UP001596039">
    <property type="component" value="Unassembled WGS sequence"/>
</dbReference>